<feature type="modified residue" description="4-aspartylphosphate" evidence="2">
    <location>
        <position position="55"/>
    </location>
</feature>
<evidence type="ECO:0000313" key="4">
    <source>
        <dbReference type="EMBL" id="MDP5227704.1"/>
    </source>
</evidence>
<dbReference type="PROSITE" id="PS00622">
    <property type="entry name" value="HTH_LUXR_1"/>
    <property type="match status" value="1"/>
</dbReference>
<dbReference type="SUPFAM" id="SSF52172">
    <property type="entry name" value="CheY-like"/>
    <property type="match status" value="1"/>
</dbReference>
<dbReference type="RefSeq" id="WP_305996759.1">
    <property type="nucleotide sequence ID" value="NZ_JAVALS010000007.1"/>
</dbReference>
<dbReference type="PROSITE" id="PS50110">
    <property type="entry name" value="RESPONSE_REGULATORY"/>
    <property type="match status" value="1"/>
</dbReference>
<organism evidence="4 5">
    <name type="scientific">Arthrobacter horti</name>
    <dbReference type="NCBI Taxonomy" id="3068273"/>
    <lineage>
        <taxon>Bacteria</taxon>
        <taxon>Bacillati</taxon>
        <taxon>Actinomycetota</taxon>
        <taxon>Actinomycetes</taxon>
        <taxon>Micrococcales</taxon>
        <taxon>Micrococcaceae</taxon>
        <taxon>Arthrobacter</taxon>
    </lineage>
</organism>
<dbReference type="Proteomes" id="UP001232725">
    <property type="component" value="Unassembled WGS sequence"/>
</dbReference>
<comment type="caution">
    <text evidence="4">The sequence shown here is derived from an EMBL/GenBank/DDBJ whole genome shotgun (WGS) entry which is preliminary data.</text>
</comment>
<dbReference type="InterPro" id="IPR001789">
    <property type="entry name" value="Sig_transdc_resp-reg_receiver"/>
</dbReference>
<accession>A0ABT9IRE9</accession>
<dbReference type="Pfam" id="PF00196">
    <property type="entry name" value="GerE"/>
    <property type="match status" value="1"/>
</dbReference>
<keyword evidence="5" id="KW-1185">Reference proteome</keyword>
<keyword evidence="1" id="KW-0238">DNA-binding</keyword>
<keyword evidence="2" id="KW-0597">Phosphoprotein</keyword>
<evidence type="ECO:0000313" key="5">
    <source>
        <dbReference type="Proteomes" id="UP001232725"/>
    </source>
</evidence>
<dbReference type="InterPro" id="IPR016032">
    <property type="entry name" value="Sig_transdc_resp-reg_C-effctor"/>
</dbReference>
<dbReference type="InterPro" id="IPR011006">
    <property type="entry name" value="CheY-like_superfamily"/>
</dbReference>
<evidence type="ECO:0000259" key="3">
    <source>
        <dbReference type="PROSITE" id="PS50110"/>
    </source>
</evidence>
<gene>
    <name evidence="4" type="ORF">Q9R02_11110</name>
</gene>
<sequence length="223" mass="24375">MIRVALIDDHRLMLDGLLGLFGTAPGEFQVTGAFTSWQDPAAWPDGASADVVVMDLYLNMPVPLSTRLSAVQAVGAKAVVLSNSLLPMDVRLAYASGAHAFVPKSSEPAVLFDAVRAASTSRIHVPDAVKDAFPARLPQWRTDRPPRDRTRKVNLSAREQELLRLYLGGHGLSAKGVALAVGLSEHTVKAHVRRVRQRYAGAGYDVTSLFNLRRRLREDGWLD</sequence>
<dbReference type="InterPro" id="IPR039420">
    <property type="entry name" value="WalR-like"/>
</dbReference>
<dbReference type="SMART" id="SM00448">
    <property type="entry name" value="REC"/>
    <property type="match status" value="1"/>
</dbReference>
<dbReference type="PANTHER" id="PTHR43214">
    <property type="entry name" value="TWO-COMPONENT RESPONSE REGULATOR"/>
    <property type="match status" value="1"/>
</dbReference>
<protein>
    <submittedName>
        <fullName evidence="4">Response regulator transcription factor</fullName>
    </submittedName>
</protein>
<dbReference type="EMBL" id="JAVALS010000007">
    <property type="protein sequence ID" value="MDP5227704.1"/>
    <property type="molecule type" value="Genomic_DNA"/>
</dbReference>
<reference evidence="4 5" key="1">
    <citation type="submission" date="2023-08" db="EMBL/GenBank/DDBJ databases">
        <title>Arthrobacter horti sp. nov., isolated from forest soil.</title>
        <authorList>
            <person name="Park M."/>
        </authorList>
    </citation>
    <scope>NUCLEOTIDE SEQUENCE [LARGE SCALE GENOMIC DNA]</scope>
    <source>
        <strain evidence="4 5">YJM1</strain>
    </source>
</reference>
<dbReference type="SUPFAM" id="SSF46894">
    <property type="entry name" value="C-terminal effector domain of the bipartite response regulators"/>
    <property type="match status" value="1"/>
</dbReference>
<name>A0ABT9IRE9_9MICC</name>
<evidence type="ECO:0000256" key="2">
    <source>
        <dbReference type="PROSITE-ProRule" id="PRU00169"/>
    </source>
</evidence>
<dbReference type="SMART" id="SM00421">
    <property type="entry name" value="HTH_LUXR"/>
    <property type="match status" value="1"/>
</dbReference>
<evidence type="ECO:0000256" key="1">
    <source>
        <dbReference type="ARBA" id="ARBA00023125"/>
    </source>
</evidence>
<dbReference type="InterPro" id="IPR000792">
    <property type="entry name" value="Tscrpt_reg_LuxR_C"/>
</dbReference>
<feature type="domain" description="Response regulatory" evidence="3">
    <location>
        <begin position="3"/>
        <end position="119"/>
    </location>
</feature>
<dbReference type="Gene3D" id="3.40.50.2300">
    <property type="match status" value="1"/>
</dbReference>
<proteinExistence type="predicted"/>